<dbReference type="RefSeq" id="WP_256310067.1">
    <property type="nucleotide sequence ID" value="NZ_JANGAC010000001.1"/>
</dbReference>
<evidence type="ECO:0000313" key="5">
    <source>
        <dbReference type="Proteomes" id="UP001524478"/>
    </source>
</evidence>
<comment type="caution">
    <text evidence="4">The sequence shown here is derived from an EMBL/GenBank/DDBJ whole genome shotgun (WGS) entry which is preliminary data.</text>
</comment>
<dbReference type="Pfam" id="PF10668">
    <property type="entry name" value="Phage_terminase"/>
    <property type="match status" value="1"/>
</dbReference>
<feature type="coiled-coil region" evidence="1">
    <location>
        <begin position="168"/>
        <end position="225"/>
    </location>
</feature>
<evidence type="ECO:0000256" key="1">
    <source>
        <dbReference type="SAM" id="Coils"/>
    </source>
</evidence>
<keyword evidence="1" id="KW-0175">Coiled coil</keyword>
<dbReference type="Proteomes" id="UP001524478">
    <property type="component" value="Unassembled WGS sequence"/>
</dbReference>
<dbReference type="InterPro" id="IPR018925">
    <property type="entry name" value="XtmA-like_N"/>
</dbReference>
<dbReference type="EMBL" id="JANGAC010000001">
    <property type="protein sequence ID" value="MCQ4921547.1"/>
    <property type="molecule type" value="Genomic_DNA"/>
</dbReference>
<proteinExistence type="predicted"/>
<evidence type="ECO:0000259" key="3">
    <source>
        <dbReference type="Pfam" id="PF10668"/>
    </source>
</evidence>
<protein>
    <submittedName>
        <fullName evidence="4">Phage terminase small subunit</fullName>
    </submittedName>
</protein>
<organism evidence="4 5">
    <name type="scientific">Tissierella carlieri</name>
    <dbReference type="NCBI Taxonomy" id="689904"/>
    <lineage>
        <taxon>Bacteria</taxon>
        <taxon>Bacillati</taxon>
        <taxon>Bacillota</taxon>
        <taxon>Tissierellia</taxon>
        <taxon>Tissierellales</taxon>
        <taxon>Tissierellaceae</taxon>
        <taxon>Tissierella</taxon>
    </lineage>
</organism>
<dbReference type="NCBIfam" id="NF040601">
    <property type="entry name" value="TerS_not_xtmA"/>
    <property type="match status" value="1"/>
</dbReference>
<evidence type="ECO:0000256" key="2">
    <source>
        <dbReference type="SAM" id="MobiDB-lite"/>
    </source>
</evidence>
<sequence length="256" mass="29550">MSDKRNPDRIKAEKIYLEHNGNIELIKIAEMLGRPPGTIRGWKNKDKWDDKLNGTFRKNQNETVERSSKKKGGQPNNKNAVGNDGGAPIGNLNAIKHGAYQSLYYDMLNTEDKILFNTIDSTVNVDDEIKLLRLKIAKLLNLGESFFYNMFGMKVDKEVSEEERIKGINECMDQLRKLIETKAKTETDTEKLQLEKEKFEFQKYKSDVELQLKKEKLELEKLKVNGEDEDHEDDGFIDALKGQASEVWEDEDTEED</sequence>
<feature type="region of interest" description="Disordered" evidence="2">
    <location>
        <begin position="50"/>
        <end position="85"/>
    </location>
</feature>
<keyword evidence="5" id="KW-1185">Reference proteome</keyword>
<reference evidence="4 5" key="1">
    <citation type="submission" date="2022-06" db="EMBL/GenBank/DDBJ databases">
        <title>Isolation of gut microbiota from human fecal samples.</title>
        <authorList>
            <person name="Pamer E.G."/>
            <person name="Barat B."/>
            <person name="Waligurski E."/>
            <person name="Medina S."/>
            <person name="Paddock L."/>
            <person name="Mostad J."/>
        </authorList>
    </citation>
    <scope>NUCLEOTIDE SEQUENCE [LARGE SCALE GENOMIC DNA]</scope>
    <source>
        <strain evidence="4 5">DFI.7.95</strain>
    </source>
</reference>
<evidence type="ECO:0000313" key="4">
    <source>
        <dbReference type="EMBL" id="MCQ4921547.1"/>
    </source>
</evidence>
<feature type="domain" description="PBSX phage terminase small subunit-like N-terminal" evidence="3">
    <location>
        <begin position="1"/>
        <end position="52"/>
    </location>
</feature>
<gene>
    <name evidence="4" type="primary">terS</name>
    <name evidence="4" type="ORF">NE686_00495</name>
</gene>
<accession>A0ABT1S5D8</accession>
<name>A0ABT1S5D8_9FIRM</name>